<keyword evidence="13" id="KW-1185">Reference proteome</keyword>
<dbReference type="SUPFAM" id="SSF46689">
    <property type="entry name" value="Homeodomain-like"/>
    <property type="match status" value="1"/>
</dbReference>
<organism evidence="12 13">
    <name type="scientific">Certhia brachydactyla</name>
    <name type="common">short-toed tree-creeper</name>
    <dbReference type="NCBI Taxonomy" id="73330"/>
    <lineage>
        <taxon>Eukaryota</taxon>
        <taxon>Metazoa</taxon>
        <taxon>Chordata</taxon>
        <taxon>Craniata</taxon>
        <taxon>Vertebrata</taxon>
        <taxon>Euteleostomi</taxon>
        <taxon>Archelosauria</taxon>
        <taxon>Archosauria</taxon>
        <taxon>Dinosauria</taxon>
        <taxon>Saurischia</taxon>
        <taxon>Theropoda</taxon>
        <taxon>Coelurosauria</taxon>
        <taxon>Aves</taxon>
        <taxon>Neognathae</taxon>
        <taxon>Neoaves</taxon>
        <taxon>Telluraves</taxon>
        <taxon>Australaves</taxon>
        <taxon>Passeriformes</taxon>
        <taxon>Certhiidae</taxon>
        <taxon>Certhiinae</taxon>
        <taxon>Certhia</taxon>
    </lineage>
</organism>
<keyword evidence="5 9" id="KW-0238">DNA-binding</keyword>
<dbReference type="GO" id="GO:0000981">
    <property type="term" value="F:DNA-binding transcription factor activity, RNA polymerase II-specific"/>
    <property type="evidence" value="ECO:0007669"/>
    <property type="project" value="InterPro"/>
</dbReference>
<evidence type="ECO:0000256" key="5">
    <source>
        <dbReference type="ARBA" id="ARBA00023125"/>
    </source>
</evidence>
<name>A0A7L1VVG7_9PASS</name>
<evidence type="ECO:0000313" key="13">
    <source>
        <dbReference type="Proteomes" id="UP000536092"/>
    </source>
</evidence>
<evidence type="ECO:0000313" key="12">
    <source>
        <dbReference type="EMBL" id="NXO88958.1"/>
    </source>
</evidence>
<dbReference type="GO" id="GO:0005634">
    <property type="term" value="C:nucleus"/>
    <property type="evidence" value="ECO:0007669"/>
    <property type="project" value="UniProtKB-SubCell"/>
</dbReference>
<evidence type="ECO:0000256" key="3">
    <source>
        <dbReference type="ARBA" id="ARBA00022473"/>
    </source>
</evidence>
<evidence type="ECO:0000256" key="1">
    <source>
        <dbReference type="ARBA" id="ARBA00004123"/>
    </source>
</evidence>
<evidence type="ECO:0000256" key="9">
    <source>
        <dbReference type="PROSITE-ProRule" id="PRU00108"/>
    </source>
</evidence>
<dbReference type="Pfam" id="PF00046">
    <property type="entry name" value="Homeodomain"/>
    <property type="match status" value="1"/>
</dbReference>
<dbReference type="InterPro" id="IPR001356">
    <property type="entry name" value="HD"/>
</dbReference>
<dbReference type="CDD" id="cd00086">
    <property type="entry name" value="homeodomain"/>
    <property type="match status" value="1"/>
</dbReference>
<dbReference type="Gene3D" id="1.10.10.60">
    <property type="entry name" value="Homeodomain-like"/>
    <property type="match status" value="1"/>
</dbReference>
<evidence type="ECO:0000256" key="2">
    <source>
        <dbReference type="ARBA" id="ARBA00006317"/>
    </source>
</evidence>
<feature type="DNA-binding region" description="Homeobox" evidence="9">
    <location>
        <begin position="169"/>
        <end position="207"/>
    </location>
</feature>
<accession>A0A7L1VVG7</accession>
<comment type="similarity">
    <text evidence="2">Belongs to the Abd-B homeobox family.</text>
</comment>
<gene>
    <name evidence="12" type="primary">Hoxb13a</name>
    <name evidence="12" type="ORF">CERBRA_R07439</name>
</gene>
<keyword evidence="4" id="KW-0805">Transcription regulation</keyword>
<evidence type="ECO:0000256" key="6">
    <source>
        <dbReference type="ARBA" id="ARBA00023155"/>
    </source>
</evidence>
<keyword evidence="6 9" id="KW-0371">Homeobox</keyword>
<proteinExistence type="inferred from homology"/>
<reference evidence="12 13" key="1">
    <citation type="submission" date="2019-09" db="EMBL/GenBank/DDBJ databases">
        <title>Bird 10,000 Genomes (B10K) Project - Family phase.</title>
        <authorList>
            <person name="Zhang G."/>
        </authorList>
    </citation>
    <scope>NUCLEOTIDE SEQUENCE [LARGE SCALE GENOMIC DNA]</scope>
    <source>
        <strain evidence="12">B10K-DU-002-20</strain>
        <tissue evidence="12">Muscle</tissue>
    </source>
</reference>
<feature type="domain" description="Homeobox" evidence="11">
    <location>
        <begin position="167"/>
        <end position="206"/>
    </location>
</feature>
<evidence type="ECO:0000256" key="10">
    <source>
        <dbReference type="RuleBase" id="RU000682"/>
    </source>
</evidence>
<feature type="non-terminal residue" evidence="12">
    <location>
        <position position="214"/>
    </location>
</feature>
<dbReference type="PROSITE" id="PS00027">
    <property type="entry name" value="HOMEOBOX_1"/>
    <property type="match status" value="1"/>
</dbReference>
<dbReference type="EMBL" id="VXBV01000364">
    <property type="protein sequence ID" value="NXO88958.1"/>
    <property type="molecule type" value="Genomic_DNA"/>
</dbReference>
<dbReference type="PROSITE" id="PS50071">
    <property type="entry name" value="HOMEOBOX_2"/>
    <property type="match status" value="1"/>
</dbReference>
<dbReference type="AlphaFoldDB" id="A0A7L1VVG7"/>
<dbReference type="GO" id="GO:0003677">
    <property type="term" value="F:DNA binding"/>
    <property type="evidence" value="ECO:0007669"/>
    <property type="project" value="UniProtKB-UniRule"/>
</dbReference>
<comment type="subcellular location">
    <subcellularLocation>
        <location evidence="1 9 10">Nucleus</location>
    </subcellularLocation>
</comment>
<dbReference type="InterPro" id="IPR017970">
    <property type="entry name" value="Homeobox_CS"/>
</dbReference>
<dbReference type="OrthoDB" id="6159439at2759"/>
<evidence type="ECO:0000259" key="11">
    <source>
        <dbReference type="PROSITE" id="PS50071"/>
    </source>
</evidence>
<feature type="non-terminal residue" evidence="12">
    <location>
        <position position="1"/>
    </location>
</feature>
<protein>
    <submittedName>
        <fullName evidence="12">HXBDA protein</fullName>
    </submittedName>
</protein>
<evidence type="ECO:0000256" key="7">
    <source>
        <dbReference type="ARBA" id="ARBA00023163"/>
    </source>
</evidence>
<comment type="caution">
    <text evidence="12">The sequence shown here is derived from an EMBL/GenBank/DDBJ whole genome shotgun (WGS) entry which is preliminary data.</text>
</comment>
<keyword evidence="3" id="KW-0217">Developmental protein</keyword>
<dbReference type="InterPro" id="IPR009057">
    <property type="entry name" value="Homeodomain-like_sf"/>
</dbReference>
<keyword evidence="8 9" id="KW-0539">Nucleus</keyword>
<dbReference type="SMART" id="SM00389">
    <property type="entry name" value="HOX"/>
    <property type="match status" value="1"/>
</dbReference>
<dbReference type="Pfam" id="PF12284">
    <property type="entry name" value="HoxA13_N"/>
    <property type="match status" value="1"/>
</dbReference>
<dbReference type="PANTHER" id="PTHR45804">
    <property type="entry name" value="SEGMENTATION PROTEIN FUSHI TARAZU-LIKE PROTEIN"/>
    <property type="match status" value="1"/>
</dbReference>
<evidence type="ECO:0000256" key="4">
    <source>
        <dbReference type="ARBA" id="ARBA00023015"/>
    </source>
</evidence>
<sequence>PKAPPGSAAPLPYGYFGSGYYSCRVARGTLKAAPGSQGPFPAEKFLEPPGTGEDFQSRPPEFAFYPGYGAPYQPVAGYLDVSVVPALGEPRHEALLPGDGGFPQPWAIGAGWSGQVCCPKEQGQAGFLLKSAFADGNKCLLTPALPAGSGRGVPGDGLGYRERVWGYRGSRFISRDKRRRISAATNLSERQVTIWFQNRRVKDKRGAAKGKGSA</sequence>
<dbReference type="Proteomes" id="UP000536092">
    <property type="component" value="Unassembled WGS sequence"/>
</dbReference>
<dbReference type="InterPro" id="IPR051003">
    <property type="entry name" value="AP_axis_regulatory_Homeobox"/>
</dbReference>
<evidence type="ECO:0000256" key="8">
    <source>
        <dbReference type="ARBA" id="ARBA00023242"/>
    </source>
</evidence>
<dbReference type="InterPro" id="IPR022067">
    <property type="entry name" value="HoxA13_N"/>
</dbReference>
<dbReference type="PANTHER" id="PTHR45804:SF6">
    <property type="entry name" value="HOMEOBOX PROTEIN HOX-B13"/>
    <property type="match status" value="1"/>
</dbReference>
<keyword evidence="7" id="KW-0804">Transcription</keyword>